<comment type="caution">
    <text evidence="1">The sequence shown here is derived from an EMBL/GenBank/DDBJ whole genome shotgun (WGS) entry which is preliminary data.</text>
</comment>
<sequence length="72" mass="8440">MWNFKYGRTKLSFAELAWTTHCLVIVLLGLDKRNGIEEYAWATSRFPDCIYVSPLSPDRCRMYRMSPDLSFA</sequence>
<accession>A0A834I6I5</accession>
<dbReference type="AlphaFoldDB" id="A0A834I6I5"/>
<gene>
    <name evidence="1" type="ORF">GWI33_013425</name>
</gene>
<dbReference type="EMBL" id="JAACXV010013242">
    <property type="protein sequence ID" value="KAF7273889.1"/>
    <property type="molecule type" value="Genomic_DNA"/>
</dbReference>
<evidence type="ECO:0000313" key="2">
    <source>
        <dbReference type="Proteomes" id="UP000625711"/>
    </source>
</evidence>
<protein>
    <submittedName>
        <fullName evidence="1">Uncharacterized protein</fullName>
    </submittedName>
</protein>
<proteinExistence type="predicted"/>
<evidence type="ECO:0000313" key="1">
    <source>
        <dbReference type="EMBL" id="KAF7273889.1"/>
    </source>
</evidence>
<dbReference type="Proteomes" id="UP000625711">
    <property type="component" value="Unassembled WGS sequence"/>
</dbReference>
<reference evidence="1" key="1">
    <citation type="submission" date="2020-08" db="EMBL/GenBank/DDBJ databases">
        <title>Genome sequencing and assembly of the red palm weevil Rhynchophorus ferrugineus.</title>
        <authorList>
            <person name="Dias G.B."/>
            <person name="Bergman C.M."/>
            <person name="Manee M."/>
        </authorList>
    </citation>
    <scope>NUCLEOTIDE SEQUENCE</scope>
    <source>
        <strain evidence="1">AA-2017</strain>
        <tissue evidence="1">Whole larva</tissue>
    </source>
</reference>
<organism evidence="1 2">
    <name type="scientific">Rhynchophorus ferrugineus</name>
    <name type="common">Red palm weevil</name>
    <name type="synonym">Curculio ferrugineus</name>
    <dbReference type="NCBI Taxonomy" id="354439"/>
    <lineage>
        <taxon>Eukaryota</taxon>
        <taxon>Metazoa</taxon>
        <taxon>Ecdysozoa</taxon>
        <taxon>Arthropoda</taxon>
        <taxon>Hexapoda</taxon>
        <taxon>Insecta</taxon>
        <taxon>Pterygota</taxon>
        <taxon>Neoptera</taxon>
        <taxon>Endopterygota</taxon>
        <taxon>Coleoptera</taxon>
        <taxon>Polyphaga</taxon>
        <taxon>Cucujiformia</taxon>
        <taxon>Curculionidae</taxon>
        <taxon>Dryophthorinae</taxon>
        <taxon>Rhynchophorus</taxon>
    </lineage>
</organism>
<keyword evidence="2" id="KW-1185">Reference proteome</keyword>
<name>A0A834I6I5_RHYFE</name>